<dbReference type="Proteomes" id="UP000250123">
    <property type="component" value="Chromosome SHEWBE"/>
</dbReference>
<dbReference type="KEGG" id="sbk:SHEWBE_1690"/>
<keyword evidence="1" id="KW-0812">Transmembrane</keyword>
<gene>
    <name evidence="2" type="ORF">SHEWBE_1690</name>
</gene>
<sequence>MPLGTIQLSSGNQLGHCIHNGGLFSSNEAELHFSLLHLAVLVLGGYLKVAPFIVT</sequence>
<evidence type="ECO:0000256" key="1">
    <source>
        <dbReference type="SAM" id="Phobius"/>
    </source>
</evidence>
<feature type="transmembrane region" description="Helical" evidence="1">
    <location>
        <begin position="33"/>
        <end position="54"/>
    </location>
</feature>
<keyword evidence="1" id="KW-1133">Transmembrane helix</keyword>
<proteinExistence type="predicted"/>
<evidence type="ECO:0000313" key="3">
    <source>
        <dbReference type="Proteomes" id="UP000250123"/>
    </source>
</evidence>
<evidence type="ECO:0000313" key="2">
    <source>
        <dbReference type="EMBL" id="SQH75656.1"/>
    </source>
</evidence>
<accession>A0A330LZD8</accession>
<name>A0A330LZD8_9GAMM</name>
<organism evidence="2 3">
    <name type="scientific">Shewanella benthica</name>
    <dbReference type="NCBI Taxonomy" id="43661"/>
    <lineage>
        <taxon>Bacteria</taxon>
        <taxon>Pseudomonadati</taxon>
        <taxon>Pseudomonadota</taxon>
        <taxon>Gammaproteobacteria</taxon>
        <taxon>Alteromonadales</taxon>
        <taxon>Shewanellaceae</taxon>
        <taxon>Shewanella</taxon>
    </lineage>
</organism>
<dbReference type="EMBL" id="LS483452">
    <property type="protein sequence ID" value="SQH75656.1"/>
    <property type="molecule type" value="Genomic_DNA"/>
</dbReference>
<protein>
    <submittedName>
        <fullName evidence="2">Uncharacterized protein</fullName>
    </submittedName>
</protein>
<reference evidence="3" key="1">
    <citation type="submission" date="2018-06" db="EMBL/GenBank/DDBJ databases">
        <authorList>
            <person name="Cea G.-C."/>
            <person name="William W."/>
        </authorList>
    </citation>
    <scope>NUCLEOTIDE SEQUENCE [LARGE SCALE GENOMIC DNA]</scope>
    <source>
        <strain evidence="3">DB21MT-2</strain>
    </source>
</reference>
<dbReference type="AlphaFoldDB" id="A0A330LZD8"/>
<keyword evidence="1" id="KW-0472">Membrane</keyword>